<sequence length="119" mass="13754">MINISVIVQLSSIRPIIKMPQNLRFPDGTNVIDIIGYLDDKYQKIIENDKKSHAMDFLEKKIRSILQLLWNPETEQFYEDVGLEARLPSQTGDTVPIEKNWRVEIPDQTWLVLTPDAGC</sequence>
<dbReference type="RefSeq" id="WP_147662378.1">
    <property type="nucleotide sequence ID" value="NZ_CP042905.2"/>
</dbReference>
<dbReference type="Proteomes" id="UP000321408">
    <property type="component" value="Chromosome"/>
</dbReference>
<reference evidence="1 2" key="1">
    <citation type="journal article" date="2020" name="Nature">
        <title>Isolation of an archaeon at the prokaryote-eukaryote interface.</title>
        <authorList>
            <person name="Imachi H."/>
            <person name="Nobu M.K."/>
            <person name="Nakahara N."/>
            <person name="Morono Y."/>
            <person name="Ogawara M."/>
            <person name="Takaki Y."/>
            <person name="Takano Y."/>
            <person name="Uematsu K."/>
            <person name="Ikuta T."/>
            <person name="Ito M."/>
            <person name="Matsui Y."/>
            <person name="Miyazaki M."/>
            <person name="Murata K."/>
            <person name="Saito Y."/>
            <person name="Sakai S."/>
            <person name="Song C."/>
            <person name="Tasumi E."/>
            <person name="Yamanaka Y."/>
            <person name="Yamaguchi T."/>
            <person name="Kamagata Y."/>
            <person name="Tamaki H."/>
            <person name="Takai K."/>
        </authorList>
    </citation>
    <scope>NUCLEOTIDE SEQUENCE [LARGE SCALE GENOMIC DNA]</scope>
    <source>
        <strain evidence="1 2">MK-D1</strain>
    </source>
</reference>
<dbReference type="EMBL" id="CP042905">
    <property type="protein sequence ID" value="QEE15469.1"/>
    <property type="molecule type" value="Genomic_DNA"/>
</dbReference>
<evidence type="ECO:0000313" key="1">
    <source>
        <dbReference type="EMBL" id="QEE15469.1"/>
    </source>
</evidence>
<reference evidence="1 2" key="2">
    <citation type="journal article" date="2024" name="Int. J. Syst. Evol. Microbiol.">
        <title>Promethearchaeum syntrophicum gen. nov., sp. nov., an anaerobic, obligately syntrophic archaeon, the first isolate of the lineage 'Asgard' archaea, and proposal of the new archaeal phylum Promethearchaeota phyl. nov. and kingdom Promethearchaeati regn. nov.</title>
        <authorList>
            <person name="Imachi H."/>
            <person name="Nobu M.K."/>
            <person name="Kato S."/>
            <person name="Takaki Y."/>
            <person name="Miyazaki M."/>
            <person name="Miyata M."/>
            <person name="Ogawara M."/>
            <person name="Saito Y."/>
            <person name="Sakai S."/>
            <person name="Tahara Y.O."/>
            <person name="Takano Y."/>
            <person name="Tasumi E."/>
            <person name="Uematsu K."/>
            <person name="Yoshimura T."/>
            <person name="Itoh T."/>
            <person name="Ohkuma M."/>
            <person name="Takai K."/>
        </authorList>
    </citation>
    <scope>NUCLEOTIDE SEQUENCE [LARGE SCALE GENOMIC DNA]</scope>
    <source>
        <strain evidence="1 2">MK-D1</strain>
    </source>
</reference>
<name>A0A5B9D8K4_9ARCH</name>
<proteinExistence type="predicted"/>
<dbReference type="AlphaFoldDB" id="A0A5B9D8K4"/>
<evidence type="ECO:0000313" key="2">
    <source>
        <dbReference type="Proteomes" id="UP000321408"/>
    </source>
</evidence>
<dbReference type="KEGG" id="psyt:DSAG12_01295"/>
<accession>A0A5B9D8K4</accession>
<protein>
    <submittedName>
        <fullName evidence="1">Uncharacterized protein</fullName>
    </submittedName>
</protein>
<keyword evidence="2" id="KW-1185">Reference proteome</keyword>
<organism evidence="1 2">
    <name type="scientific">Promethearchaeum syntrophicum</name>
    <dbReference type="NCBI Taxonomy" id="2594042"/>
    <lineage>
        <taxon>Archaea</taxon>
        <taxon>Promethearchaeati</taxon>
        <taxon>Promethearchaeota</taxon>
        <taxon>Promethearchaeia</taxon>
        <taxon>Promethearchaeales</taxon>
        <taxon>Promethearchaeaceae</taxon>
        <taxon>Promethearchaeum</taxon>
    </lineage>
</organism>
<gene>
    <name evidence="1" type="ORF">DSAG12_01295</name>
</gene>
<dbReference type="GeneID" id="41329288"/>